<keyword evidence="2" id="KW-1185">Reference proteome</keyword>
<name>A0ACC1ITS3_9FUNG</name>
<evidence type="ECO:0000313" key="1">
    <source>
        <dbReference type="EMBL" id="KAJ1900750.1"/>
    </source>
</evidence>
<sequence length="264" mass="29191">MACIGLRASNGLRGPLLQSVASTFYANTAKQTGRHALQRAFAPASVGFVRHHSQPREQHFVVTEFGLLSDFVPAPLSQQPSIFSKAGLISVKTYVVEYAREVFSWVTLKYYLSGWKTKEFVPAAEDLYGVMNEAFAQGNLKTLEAICLPTMYASLKNDIKRRGNVSFEWRKISSVSPPKALQIRCGRLTSEFAVGQVVVRIDQEQAVVPVAARKGSGAANFAAAKPVRVTEYVVFQRVVSDAASPWRIYGKMNVPKWDLQSSKN</sequence>
<organism evidence="1 2">
    <name type="scientific">Kickxella alabastrina</name>
    <dbReference type="NCBI Taxonomy" id="61397"/>
    <lineage>
        <taxon>Eukaryota</taxon>
        <taxon>Fungi</taxon>
        <taxon>Fungi incertae sedis</taxon>
        <taxon>Zoopagomycota</taxon>
        <taxon>Kickxellomycotina</taxon>
        <taxon>Kickxellomycetes</taxon>
        <taxon>Kickxellales</taxon>
        <taxon>Kickxellaceae</taxon>
        <taxon>Kickxella</taxon>
    </lineage>
</organism>
<gene>
    <name evidence="1" type="ORF">LPJ66_001262</name>
</gene>
<dbReference type="EMBL" id="JANBPG010000062">
    <property type="protein sequence ID" value="KAJ1900750.1"/>
    <property type="molecule type" value="Genomic_DNA"/>
</dbReference>
<evidence type="ECO:0000313" key="2">
    <source>
        <dbReference type="Proteomes" id="UP001150581"/>
    </source>
</evidence>
<protein>
    <submittedName>
        <fullName evidence="1">Uncharacterized protein</fullName>
    </submittedName>
</protein>
<reference evidence="1" key="1">
    <citation type="submission" date="2022-07" db="EMBL/GenBank/DDBJ databases">
        <title>Phylogenomic reconstructions and comparative analyses of Kickxellomycotina fungi.</title>
        <authorList>
            <person name="Reynolds N.K."/>
            <person name="Stajich J.E."/>
            <person name="Barry K."/>
            <person name="Grigoriev I.V."/>
            <person name="Crous P."/>
            <person name="Smith M.E."/>
        </authorList>
    </citation>
    <scope>NUCLEOTIDE SEQUENCE</scope>
    <source>
        <strain evidence="1">Benny 63K</strain>
    </source>
</reference>
<accession>A0ACC1ITS3</accession>
<proteinExistence type="predicted"/>
<dbReference type="Proteomes" id="UP001150581">
    <property type="component" value="Unassembled WGS sequence"/>
</dbReference>
<comment type="caution">
    <text evidence="1">The sequence shown here is derived from an EMBL/GenBank/DDBJ whole genome shotgun (WGS) entry which is preliminary data.</text>
</comment>